<reference evidence="1" key="1">
    <citation type="submission" date="2020-01" db="EMBL/GenBank/DDBJ databases">
        <authorList>
            <person name="Meier V. D."/>
            <person name="Meier V D."/>
        </authorList>
    </citation>
    <scope>NUCLEOTIDE SEQUENCE</scope>
    <source>
        <strain evidence="1">HLG_WM_MAG_07</strain>
    </source>
</reference>
<feature type="non-terminal residue" evidence="1">
    <location>
        <position position="32"/>
    </location>
</feature>
<gene>
    <name evidence="1" type="ORF">HELGO_WM9184</name>
</gene>
<organism evidence="1">
    <name type="scientific">uncultured Thiotrichaceae bacterium</name>
    <dbReference type="NCBI Taxonomy" id="298394"/>
    <lineage>
        <taxon>Bacteria</taxon>
        <taxon>Pseudomonadati</taxon>
        <taxon>Pseudomonadota</taxon>
        <taxon>Gammaproteobacteria</taxon>
        <taxon>Thiotrichales</taxon>
        <taxon>Thiotrichaceae</taxon>
        <taxon>environmental samples</taxon>
    </lineage>
</organism>
<evidence type="ECO:0000313" key="1">
    <source>
        <dbReference type="EMBL" id="CAA6828303.1"/>
    </source>
</evidence>
<sequence>MFLSFVSDFFRMMTYLSIGGASFVTVPYQTVW</sequence>
<dbReference type="AlphaFoldDB" id="A0A6S6UKX7"/>
<accession>A0A6S6UKX7</accession>
<dbReference type="EMBL" id="CACVAY010000148">
    <property type="protein sequence ID" value="CAA6828303.1"/>
    <property type="molecule type" value="Genomic_DNA"/>
</dbReference>
<name>A0A6S6UKX7_9GAMM</name>
<protein>
    <submittedName>
        <fullName evidence="1">Uncharacterized protein</fullName>
    </submittedName>
</protein>
<proteinExistence type="predicted"/>